<dbReference type="Proteomes" id="UP000224634">
    <property type="component" value="Unassembled WGS sequence"/>
</dbReference>
<dbReference type="InterPro" id="IPR046670">
    <property type="entry name" value="DUF6540"/>
</dbReference>
<organism evidence="1 2">
    <name type="scientific">Polytolypa hystricis (strain UAMH7299)</name>
    <dbReference type="NCBI Taxonomy" id="1447883"/>
    <lineage>
        <taxon>Eukaryota</taxon>
        <taxon>Fungi</taxon>
        <taxon>Dikarya</taxon>
        <taxon>Ascomycota</taxon>
        <taxon>Pezizomycotina</taxon>
        <taxon>Eurotiomycetes</taxon>
        <taxon>Eurotiomycetidae</taxon>
        <taxon>Onygenales</taxon>
        <taxon>Onygenales incertae sedis</taxon>
        <taxon>Polytolypa</taxon>
    </lineage>
</organism>
<evidence type="ECO:0000313" key="2">
    <source>
        <dbReference type="Proteomes" id="UP000224634"/>
    </source>
</evidence>
<comment type="caution">
    <text evidence="1">The sequence shown here is derived from an EMBL/GenBank/DDBJ whole genome shotgun (WGS) entry which is preliminary data.</text>
</comment>
<dbReference type="OrthoDB" id="4135672at2759"/>
<name>A0A2B7WTU0_POLH7</name>
<reference evidence="1 2" key="1">
    <citation type="submission" date="2017-10" db="EMBL/GenBank/DDBJ databases">
        <title>Comparative genomics in systemic dimorphic fungi from Ajellomycetaceae.</title>
        <authorList>
            <person name="Munoz J.F."/>
            <person name="Mcewen J.G."/>
            <person name="Clay O.K."/>
            <person name="Cuomo C.A."/>
        </authorList>
    </citation>
    <scope>NUCLEOTIDE SEQUENCE [LARGE SCALE GENOMIC DNA]</scope>
    <source>
        <strain evidence="1 2">UAMH7299</strain>
    </source>
</reference>
<dbReference type="AlphaFoldDB" id="A0A2B7WTU0"/>
<accession>A0A2B7WTU0</accession>
<sequence>MSYHVYRVSSVGMPRDHHAIFVELNPDQSGHIYQVTGNIQNGMVFEDKPGIPPEKDPTFSGKSLIGTVLISDYERSFKNICFSVEPPKKQFDGPRRLYPHQPIRRCQEWTVETIQALVVGRCESPTLRAMPIKISSLQNNVEASLEGQWTKGRLSYRKTSHDLHAKLHNIPVTWNFHPIPPFLFFFSAVLSSDQ</sequence>
<evidence type="ECO:0000313" key="1">
    <source>
        <dbReference type="EMBL" id="PGH00010.1"/>
    </source>
</evidence>
<proteinExistence type="predicted"/>
<gene>
    <name evidence="1" type="ORF">AJ80_09247</name>
</gene>
<dbReference type="EMBL" id="PDNA01000260">
    <property type="protein sequence ID" value="PGH00010.1"/>
    <property type="molecule type" value="Genomic_DNA"/>
</dbReference>
<keyword evidence="2" id="KW-1185">Reference proteome</keyword>
<protein>
    <submittedName>
        <fullName evidence="1">Uncharacterized protein</fullName>
    </submittedName>
</protein>
<dbReference type="STRING" id="1447883.A0A2B7WTU0"/>
<dbReference type="Pfam" id="PF20174">
    <property type="entry name" value="DUF6540"/>
    <property type="match status" value="1"/>
</dbReference>